<sequence length="1312" mass="144959">MRRWIAASVEAAQLSNIPTTRRRVAWSFRWGTIWLQSRYSAGTVRQLRAPRASSSKVFSGVIPLSTSMSAPLPLEWAEDEFEILDGVYHCRYNCRSRVFPTQYRAQRHALSHLHRQRVRYHTPTHTQPTAGIPNTQSSTPDTPSSPLLPPLASRYMDSSPLARATASTNLGASSPAAFGGAPSSPSLYTGASAGAGTSVLSSPAVSALVPSSPSSDVTHLPSYLASSPLPLPLQLPTYTQPQLPSHAQTQSPIHAPSDINDDGMHGGESSHGLSLILGSELALPQSPPSSPSDPYTSGLAWSDSNESEAQLPMRRTPSFIREQIPDSDFEDTDSDDSDHIQDTYSDLDESESDTEDENELDAKINDFMKHGTWSPYPSAAMCVLDIMSNLPRHPTSDATLKLWITAIRVAGAPDVPTFHQLKKFQASLRDKFSKGRTKEYVSALGNRFSTNQIPHSISLNMSNPPTRKHLCFYPEMSDGPICELRHGSKWLDSWPDSALTPMIDYNNQHYYVNEMVQLKDSRYFIPLRWFTHKGEMRMIGYNVVPSSAGLRPDESARVMQDASMLWRNLPALESLSELPAFSSEALSALQHNSWRAKANGRKCLIFPIILAGDDVSGNVSKAWNKHNSFYMSPAGLPVKFINQEFFIRFVSTSQHAGPLEQVAAITEQFKNSCMYNREVEDTGFPVHDCLDEDEALMIPRLYAATGDNPWLAELCSHPGMTVGCPCRFCEAGGLVADKISIAGFRLLLQVGTPRDPCETRRKILSQLTLATVPQKGTQLEADQKASGVQDNLARVLIDKIVKHGKELRGKKTTGGQAKTKKAIQEELIALKKKLLEGNGEDAFINALLSFTRKLFSYFNPHLDTPLDLLHLFLLGFAKYYWGICLPSRKTEANLTIAEREAIALAEIMLASLDPTGCSDSPLSASYIIQYRGSLVGRHFQFIIQLAVFFLERIIDSSQMKVWAALGPLAALAYSPMIDNMEDYTARLRVLIDNFIIAAAQHNPTWLLYKGKFHLLPHLPDLVKRFSVLSILNVSRYEKFHGVFRRGYFADIDRVAHTLSGGFYPEGHEYRQAGQSVLALFKHNGFGRMFGLNPDEFDSPGLVHATRKAPLLGSSRVADLTSAAQRADAHGFQVANNAWFQEGKYLISQHRDRCKPGNFVMLKGFEGVARIAHIFVPTTPRTPSGVTTSPMILLDTFTLGEHHPTRGIPMMKKDGVRLAAPVDVLFLQLDIIRKDQVQKTKAVKALSKAKKAMLPTPNTAHSITSLDITASAPTPSSHIVPPSSSIPNQSTQKRRSDATGISTAHRASRARQM</sequence>
<feature type="compositionally biased region" description="Low complexity" evidence="1">
    <location>
        <begin position="135"/>
        <end position="153"/>
    </location>
</feature>
<evidence type="ECO:0008006" key="4">
    <source>
        <dbReference type="Google" id="ProtNLM"/>
    </source>
</evidence>
<feature type="compositionally biased region" description="Low complexity" evidence="1">
    <location>
        <begin position="1272"/>
        <end position="1286"/>
    </location>
</feature>
<evidence type="ECO:0000313" key="3">
    <source>
        <dbReference type="Proteomes" id="UP000027195"/>
    </source>
</evidence>
<evidence type="ECO:0000313" key="2">
    <source>
        <dbReference type="EMBL" id="KDQ14913.1"/>
    </source>
</evidence>
<evidence type="ECO:0000256" key="1">
    <source>
        <dbReference type="SAM" id="MobiDB-lite"/>
    </source>
</evidence>
<feature type="region of interest" description="Disordered" evidence="1">
    <location>
        <begin position="122"/>
        <end position="154"/>
    </location>
</feature>
<reference evidence="3" key="1">
    <citation type="journal article" date="2014" name="Proc. Natl. Acad. Sci. U.S.A.">
        <title>Extensive sampling of basidiomycete genomes demonstrates inadequacy of the white-rot/brown-rot paradigm for wood decay fungi.</title>
        <authorList>
            <person name="Riley R."/>
            <person name="Salamov A.A."/>
            <person name="Brown D.W."/>
            <person name="Nagy L.G."/>
            <person name="Floudas D."/>
            <person name="Held B.W."/>
            <person name="Levasseur A."/>
            <person name="Lombard V."/>
            <person name="Morin E."/>
            <person name="Otillar R."/>
            <person name="Lindquist E.A."/>
            <person name="Sun H."/>
            <person name="LaButti K.M."/>
            <person name="Schmutz J."/>
            <person name="Jabbour D."/>
            <person name="Luo H."/>
            <person name="Baker S.E."/>
            <person name="Pisabarro A.G."/>
            <person name="Walton J.D."/>
            <person name="Blanchette R.A."/>
            <person name="Henrissat B."/>
            <person name="Martin F."/>
            <person name="Cullen D."/>
            <person name="Hibbett D.S."/>
            <person name="Grigoriev I.V."/>
        </authorList>
    </citation>
    <scope>NUCLEOTIDE SEQUENCE [LARGE SCALE GENOMIC DNA]</scope>
    <source>
        <strain evidence="3">FD-172 SS1</strain>
    </source>
</reference>
<feature type="region of interest" description="Disordered" evidence="1">
    <location>
        <begin position="235"/>
        <end position="358"/>
    </location>
</feature>
<feature type="compositionally biased region" description="Polar residues" evidence="1">
    <location>
        <begin position="123"/>
        <end position="134"/>
    </location>
</feature>
<keyword evidence="3" id="KW-1185">Reference proteome</keyword>
<dbReference type="OrthoDB" id="2752658at2759"/>
<dbReference type="HOGENOM" id="CLU_260591_0_0_1"/>
<dbReference type="STRING" id="930990.A0A067MGJ5"/>
<protein>
    <recommendedName>
        <fullName evidence="4">C2H2-type domain-containing protein</fullName>
    </recommendedName>
</protein>
<organism evidence="2 3">
    <name type="scientific">Botryobasidium botryosum (strain FD-172 SS1)</name>
    <dbReference type="NCBI Taxonomy" id="930990"/>
    <lineage>
        <taxon>Eukaryota</taxon>
        <taxon>Fungi</taxon>
        <taxon>Dikarya</taxon>
        <taxon>Basidiomycota</taxon>
        <taxon>Agaricomycotina</taxon>
        <taxon>Agaricomycetes</taxon>
        <taxon>Cantharellales</taxon>
        <taxon>Botryobasidiaceae</taxon>
        <taxon>Botryobasidium</taxon>
    </lineage>
</organism>
<dbReference type="Proteomes" id="UP000027195">
    <property type="component" value="Unassembled WGS sequence"/>
</dbReference>
<dbReference type="PANTHER" id="PTHR31912:SF34">
    <property type="entry name" value="NOTOCHORD-RELATED PROTEIN"/>
    <property type="match status" value="1"/>
</dbReference>
<accession>A0A067MGJ5</accession>
<feature type="compositionally biased region" description="Low complexity" evidence="1">
    <location>
        <begin position="235"/>
        <end position="245"/>
    </location>
</feature>
<proteinExistence type="predicted"/>
<dbReference type="InParanoid" id="A0A067MGJ5"/>
<gene>
    <name evidence="2" type="ORF">BOTBODRAFT_145446</name>
</gene>
<feature type="compositionally biased region" description="Acidic residues" evidence="1">
    <location>
        <begin position="345"/>
        <end position="358"/>
    </location>
</feature>
<dbReference type="PANTHER" id="PTHR31912">
    <property type="entry name" value="IP13529P"/>
    <property type="match status" value="1"/>
</dbReference>
<dbReference type="EMBL" id="KL198035">
    <property type="protein sequence ID" value="KDQ14913.1"/>
    <property type="molecule type" value="Genomic_DNA"/>
</dbReference>
<name>A0A067MGJ5_BOTB1</name>
<feature type="compositionally biased region" description="Acidic residues" evidence="1">
    <location>
        <begin position="325"/>
        <end position="336"/>
    </location>
</feature>
<feature type="region of interest" description="Disordered" evidence="1">
    <location>
        <begin position="1268"/>
        <end position="1312"/>
    </location>
</feature>